<keyword evidence="2" id="KW-1185">Reference proteome</keyword>
<dbReference type="PROSITE" id="PS51257">
    <property type="entry name" value="PROKAR_LIPOPROTEIN"/>
    <property type="match status" value="1"/>
</dbReference>
<dbReference type="EMBL" id="CP071091">
    <property type="protein sequence ID" value="QSQ17348.1"/>
    <property type="molecule type" value="Genomic_DNA"/>
</dbReference>
<protein>
    <recommendedName>
        <fullName evidence="3">Lipoprotein</fullName>
    </recommendedName>
</protein>
<accession>A0ABX7NM69</accession>
<evidence type="ECO:0000313" key="1">
    <source>
        <dbReference type="EMBL" id="QSQ17348.1"/>
    </source>
</evidence>
<evidence type="ECO:0008006" key="3">
    <source>
        <dbReference type="Google" id="ProtNLM"/>
    </source>
</evidence>
<evidence type="ECO:0000313" key="2">
    <source>
        <dbReference type="Proteomes" id="UP000663090"/>
    </source>
</evidence>
<dbReference type="Proteomes" id="UP000663090">
    <property type="component" value="Chromosome"/>
</dbReference>
<dbReference type="RefSeq" id="WP_206718973.1">
    <property type="nucleotide sequence ID" value="NZ_CP071091.1"/>
</dbReference>
<gene>
    <name evidence="1" type="ORF">JY572_15365</name>
</gene>
<reference evidence="1 2" key="1">
    <citation type="submission" date="2021-02" db="EMBL/GenBank/DDBJ databases">
        <title>De Novo genome assembly of isolated myxobacteria.</title>
        <authorList>
            <person name="Stevens D.C."/>
        </authorList>
    </citation>
    <scope>NUCLEOTIDE SEQUENCE [LARGE SCALE GENOMIC DNA]</scope>
    <source>
        <strain evidence="1 2">SCHIC003</strain>
    </source>
</reference>
<proteinExistence type="predicted"/>
<organism evidence="1 2">
    <name type="scientific">Myxococcus landrumensis</name>
    <dbReference type="NCBI Taxonomy" id="2813577"/>
    <lineage>
        <taxon>Bacteria</taxon>
        <taxon>Pseudomonadati</taxon>
        <taxon>Myxococcota</taxon>
        <taxon>Myxococcia</taxon>
        <taxon>Myxococcales</taxon>
        <taxon>Cystobacterineae</taxon>
        <taxon>Myxococcaceae</taxon>
        <taxon>Myxococcus</taxon>
    </lineage>
</organism>
<name>A0ABX7NM69_9BACT</name>
<sequence length="84" mass="8872">MKRQSMWMGALLFVGCATVPVTPVDSGSGGSVAADPHPDSEPVRLETRAGTFLVHPNNAEDFARALAGEPTQQRYTTGLLMAGE</sequence>